<evidence type="ECO:0000256" key="1">
    <source>
        <dbReference type="ARBA" id="ARBA00022603"/>
    </source>
</evidence>
<name>A0A8H7L9R8_9ASCO</name>
<evidence type="ECO:0000256" key="2">
    <source>
        <dbReference type="ARBA" id="ARBA00022679"/>
    </source>
</evidence>
<dbReference type="OrthoDB" id="341421at2759"/>
<sequence length="435" mass="49208">MKNIDEKIEALLAWMGNDKSEPLNTSSKSTSHVSEKLEVKDVAGSGRGLYAKASIMRNERLIRILPSYLLNFSTVLAHILKHNPATPLPTSVPHNLYVPAARNDAVGGIYSKMSLETLLSLSSFQIVSLFLMLETARGTDSFWKPFIEMLPEIEELLLCPLVWKVMKMPQADKLWAMLPRSTRKHSESVLVRFEKDMHVVSSLLQDTTFFSTKTFLWAWMCINSRCLYMEVPQAKDAADNFTMAPYVDFLNHLSEDQCGIKIDALGFQVFTSTSYKPGDELYFSYGPHSNEFLLCEYGFTLDQNKWNYVDITQYLTLLFSAKQTQFLQKKGYYGDYTVNGDGMSFRAEIALATLQEPEPESSRRLNSFLEGTTDGSFYERQSQILLGRILSKLIADCKSKLNATHALGDGTQPQVDAVLSLYRDMKRICEAAITT</sequence>
<dbReference type="CDD" id="cd19177">
    <property type="entry name" value="SET_SETD4"/>
    <property type="match status" value="1"/>
</dbReference>
<dbReference type="InterPro" id="IPR044429">
    <property type="entry name" value="SETD4_SET"/>
</dbReference>
<evidence type="ECO:0000256" key="3">
    <source>
        <dbReference type="ARBA" id="ARBA00022691"/>
    </source>
</evidence>
<reference evidence="5" key="1">
    <citation type="submission" date="2020-10" db="EMBL/GenBank/DDBJ databases">
        <title>The Whole-Genome Sequence of Metschnikowia persimmonesis, a Novel Endophytic Yeast Species Isolated from Medicinal Plant Diospyros kaki Thumb.</title>
        <authorList>
            <person name="Rahmat E."/>
            <person name="Kang Y."/>
        </authorList>
    </citation>
    <scope>NUCLEOTIDE SEQUENCE</scope>
    <source>
        <strain evidence="5">KIOM G15050</strain>
    </source>
</reference>
<dbReference type="Gene3D" id="3.90.1410.10">
    <property type="entry name" value="set domain protein methyltransferase, domain 1"/>
    <property type="match status" value="1"/>
</dbReference>
<dbReference type="PANTHER" id="PTHR13271:SF47">
    <property type="entry name" value="ACTIN-HISTIDINE N-METHYLTRANSFERASE"/>
    <property type="match status" value="1"/>
</dbReference>
<dbReference type="GO" id="GO:0032259">
    <property type="term" value="P:methylation"/>
    <property type="evidence" value="ECO:0007669"/>
    <property type="project" value="UniProtKB-KW"/>
</dbReference>
<dbReference type="Proteomes" id="UP000649328">
    <property type="component" value="Unassembled WGS sequence"/>
</dbReference>
<dbReference type="GO" id="GO:0016279">
    <property type="term" value="F:protein-lysine N-methyltransferase activity"/>
    <property type="evidence" value="ECO:0007669"/>
    <property type="project" value="InterPro"/>
</dbReference>
<evidence type="ECO:0000313" key="6">
    <source>
        <dbReference type="Proteomes" id="UP000649328"/>
    </source>
</evidence>
<evidence type="ECO:0000313" key="5">
    <source>
        <dbReference type="EMBL" id="KAF8000404.1"/>
    </source>
</evidence>
<proteinExistence type="predicted"/>
<gene>
    <name evidence="5" type="ORF">HF325_005333</name>
</gene>
<feature type="domain" description="SET" evidence="4">
    <location>
        <begin position="35"/>
        <end position="286"/>
    </location>
</feature>
<protein>
    <recommendedName>
        <fullName evidence="4">SET domain-containing protein</fullName>
    </recommendedName>
</protein>
<comment type="caution">
    <text evidence="5">The sequence shown here is derived from an EMBL/GenBank/DDBJ whole genome shotgun (WGS) entry which is preliminary data.</text>
</comment>
<dbReference type="InterPro" id="IPR050600">
    <property type="entry name" value="SETD3_SETD6_MTase"/>
</dbReference>
<dbReference type="SUPFAM" id="SSF82199">
    <property type="entry name" value="SET domain"/>
    <property type="match status" value="1"/>
</dbReference>
<accession>A0A8H7L9R8</accession>
<dbReference type="EMBL" id="JACBPP010000007">
    <property type="protein sequence ID" value="KAF8000404.1"/>
    <property type="molecule type" value="Genomic_DNA"/>
</dbReference>
<evidence type="ECO:0000259" key="4">
    <source>
        <dbReference type="PROSITE" id="PS50280"/>
    </source>
</evidence>
<keyword evidence="1" id="KW-0489">Methyltransferase</keyword>
<dbReference type="PROSITE" id="PS50280">
    <property type="entry name" value="SET"/>
    <property type="match status" value="1"/>
</dbReference>
<keyword evidence="6" id="KW-1185">Reference proteome</keyword>
<keyword evidence="3" id="KW-0949">S-adenosyl-L-methionine</keyword>
<dbReference type="PANTHER" id="PTHR13271">
    <property type="entry name" value="UNCHARACTERIZED PUTATIVE METHYLTRANSFERASE"/>
    <property type="match status" value="1"/>
</dbReference>
<organism evidence="5 6">
    <name type="scientific">Metschnikowia pulcherrima</name>
    <dbReference type="NCBI Taxonomy" id="27326"/>
    <lineage>
        <taxon>Eukaryota</taxon>
        <taxon>Fungi</taxon>
        <taxon>Dikarya</taxon>
        <taxon>Ascomycota</taxon>
        <taxon>Saccharomycotina</taxon>
        <taxon>Pichiomycetes</taxon>
        <taxon>Metschnikowiaceae</taxon>
        <taxon>Metschnikowia</taxon>
    </lineage>
</organism>
<dbReference type="InterPro" id="IPR016852">
    <property type="entry name" value="SET_MeTrfase"/>
</dbReference>
<keyword evidence="2" id="KW-0808">Transferase</keyword>
<dbReference type="InterPro" id="IPR046341">
    <property type="entry name" value="SET_dom_sf"/>
</dbReference>
<dbReference type="AlphaFoldDB" id="A0A8H7L9R8"/>
<dbReference type="PIRSF" id="PIRSF027158">
    <property type="entry name" value="Lys_MTase_YDR198C_prd"/>
    <property type="match status" value="1"/>
</dbReference>
<dbReference type="InterPro" id="IPR001214">
    <property type="entry name" value="SET_dom"/>
</dbReference>
<dbReference type="Pfam" id="PF00856">
    <property type="entry name" value="SET"/>
    <property type="match status" value="1"/>
</dbReference>